<dbReference type="PANTHER" id="PTHR43941:SF1">
    <property type="entry name" value="STRUCTURAL MAINTENANCE OF CHROMOSOMES PROTEIN 2"/>
    <property type="match status" value="1"/>
</dbReference>
<feature type="region of interest" description="Disordered" evidence="2">
    <location>
        <begin position="1"/>
        <end position="87"/>
    </location>
</feature>
<feature type="coiled-coil region" evidence="1">
    <location>
        <begin position="275"/>
        <end position="331"/>
    </location>
</feature>
<dbReference type="AlphaFoldDB" id="Q08YG5"/>
<evidence type="ECO:0000313" key="3">
    <source>
        <dbReference type="EMBL" id="EAU65518.1"/>
    </source>
</evidence>
<feature type="compositionally biased region" description="Basic residues" evidence="2">
    <location>
        <begin position="8"/>
        <end position="17"/>
    </location>
</feature>
<accession>Q08YG5</accession>
<evidence type="ECO:0000256" key="2">
    <source>
        <dbReference type="SAM" id="MobiDB-lite"/>
    </source>
</evidence>
<feature type="coiled-coil region" evidence="1">
    <location>
        <begin position="209"/>
        <end position="243"/>
    </location>
</feature>
<dbReference type="Proteomes" id="UP000032702">
    <property type="component" value="Unassembled WGS sequence"/>
</dbReference>
<dbReference type="GO" id="GO:0000793">
    <property type="term" value="C:condensed chromosome"/>
    <property type="evidence" value="ECO:0007669"/>
    <property type="project" value="TreeGrafter"/>
</dbReference>
<proteinExistence type="predicted"/>
<gene>
    <name evidence="3" type="ORF">STIAU_1348</name>
</gene>
<dbReference type="Gene3D" id="3.40.50.300">
    <property type="entry name" value="P-loop containing nucleotide triphosphate hydrolases"/>
    <property type="match status" value="1"/>
</dbReference>
<feature type="region of interest" description="Disordered" evidence="2">
    <location>
        <begin position="113"/>
        <end position="144"/>
    </location>
</feature>
<dbReference type="GO" id="GO:0003682">
    <property type="term" value="F:chromatin binding"/>
    <property type="evidence" value="ECO:0007669"/>
    <property type="project" value="TreeGrafter"/>
</dbReference>
<comment type="caution">
    <text evidence="3">The sequence shown here is derived from an EMBL/GenBank/DDBJ whole genome shotgun (WGS) entry which is preliminary data.</text>
</comment>
<dbReference type="GO" id="GO:0000785">
    <property type="term" value="C:chromatin"/>
    <property type="evidence" value="ECO:0007669"/>
    <property type="project" value="TreeGrafter"/>
</dbReference>
<dbReference type="PATRIC" id="fig|378806.16.peg.4589"/>
<dbReference type="GO" id="GO:0000796">
    <property type="term" value="C:condensin complex"/>
    <property type="evidence" value="ECO:0007669"/>
    <property type="project" value="TreeGrafter"/>
</dbReference>
<keyword evidence="1" id="KW-0175">Coiled coil</keyword>
<sequence length="901" mass="101966">MASEGPAARRHGVRGRRSPPPCSLKEAYRMGKNKNRQFTPPQKQPPPPTRPEAMAEQLTRLDAAAAQVEALNTDHGPAPTGAVAEPVGPTLEENLKRVEGLLGNARALFEKARSQEAANKAEETRLSTQRRDQEEALRQKKKAVDDEIAAAKKAAEQMELELLTRLEAVAQREAAARAKEAEFAEQGARLAERELNAEQGFLTEKARVLKPVEEEVKRLREERDRLEAEIAAGRERAEDELRAKAATRAAKWAEEDAKRSVAEAETRRRLDEEVIRNRKEKLDALRAHLALEREQAEAAWQAELKRRTDILDRREADLDERERTLNEKQKSQRASELDLQAAKELHDEDRAGLDRKVERLVAERAEKLRHETEALKKQLHDARSDRDAYWKDLESRKELDRRFGDRSPEEILAALTSAEKDRDAFAQQLRERPDARAAERLAQLERMRSAWLEERAMLHGDLAKAQGELATRRLAAIELEALRKHKEALEVHKQLLDGAVDELRARVDELTRQEDHRNPMTALTSLDEREELQAEARTTTPLGRATPTLKEFAVDLRHRIATGVEGRTLYYADRDVRAFLGGLAMTRLMLLQGISGTGKTSLPLAFTSAVSGGIEIVEVQAGWRDRQDLVGYYNAFHRHYYATNFLQALYKAGTPAYRDRLFMMVLDEINLSRPEQFFADFLSALEQPMEARRLTLVNDPVTNAPRLMIDGRHLPVPPNVWFIGTANHDESTAEFADKTYDRAHVMEMPRKTEAAHFKVEERGQRSAISYEKLQAAFAEAATAQAAAVQKATQWLRKAPFADDLQQRFRVGWGNRLEHQLARYLPVVVESGGSVGEAMDHLLVTKVLRKLKDRHDVRAAALEDLRTKLEIAWGKLDGNSLPERCVALIDTEIAAKKGEELA</sequence>
<evidence type="ECO:0008006" key="5">
    <source>
        <dbReference type="Google" id="ProtNLM"/>
    </source>
</evidence>
<reference evidence="3 4" key="1">
    <citation type="submission" date="2006-04" db="EMBL/GenBank/DDBJ databases">
        <authorList>
            <person name="Nierman W.C."/>
        </authorList>
    </citation>
    <scope>NUCLEOTIDE SEQUENCE [LARGE SCALE GENOMIC DNA]</scope>
    <source>
        <strain evidence="3 4">DW4/3-1</strain>
    </source>
</reference>
<dbReference type="PANTHER" id="PTHR43941">
    <property type="entry name" value="STRUCTURAL MAINTENANCE OF CHROMOSOMES PROTEIN 2"/>
    <property type="match status" value="1"/>
</dbReference>
<dbReference type="EMBL" id="AAMD01000079">
    <property type="protein sequence ID" value="EAU65518.1"/>
    <property type="molecule type" value="Genomic_DNA"/>
</dbReference>
<organism evidence="3 4">
    <name type="scientific">Stigmatella aurantiaca (strain DW4/3-1)</name>
    <dbReference type="NCBI Taxonomy" id="378806"/>
    <lineage>
        <taxon>Bacteria</taxon>
        <taxon>Pseudomonadati</taxon>
        <taxon>Myxococcota</taxon>
        <taxon>Myxococcia</taxon>
        <taxon>Myxococcales</taxon>
        <taxon>Cystobacterineae</taxon>
        <taxon>Archangiaceae</taxon>
        <taxon>Stigmatella</taxon>
    </lineage>
</organism>
<name>Q08YG5_STIAD</name>
<dbReference type="InterPro" id="IPR027417">
    <property type="entry name" value="P-loop_NTPase"/>
</dbReference>
<dbReference type="SUPFAM" id="SSF52540">
    <property type="entry name" value="P-loop containing nucleoside triphosphate hydrolases"/>
    <property type="match status" value="1"/>
</dbReference>
<evidence type="ECO:0000313" key="4">
    <source>
        <dbReference type="Proteomes" id="UP000032702"/>
    </source>
</evidence>
<protein>
    <recommendedName>
        <fullName evidence="5">ATPase dynein-related AAA domain-containing protein</fullName>
    </recommendedName>
</protein>
<evidence type="ECO:0000256" key="1">
    <source>
        <dbReference type="SAM" id="Coils"/>
    </source>
</evidence>